<keyword evidence="2" id="KW-0808">Transferase</keyword>
<evidence type="ECO:0000313" key="2">
    <source>
        <dbReference type="EMBL" id="KAK1906381.1"/>
    </source>
</evidence>
<proteinExistence type="predicted"/>
<feature type="compositionally biased region" description="Basic and acidic residues" evidence="1">
    <location>
        <begin position="1"/>
        <end position="17"/>
    </location>
</feature>
<dbReference type="GO" id="GO:0016301">
    <property type="term" value="F:kinase activity"/>
    <property type="evidence" value="ECO:0007669"/>
    <property type="project" value="UniProtKB-KW"/>
</dbReference>
<protein>
    <submittedName>
        <fullName evidence="2">Guanylate kinase</fullName>
    </submittedName>
</protein>
<dbReference type="EMBL" id="JASDAP010000001">
    <property type="protein sequence ID" value="KAK1906381.1"/>
    <property type="molecule type" value="Genomic_DNA"/>
</dbReference>
<evidence type="ECO:0000313" key="3">
    <source>
        <dbReference type="Proteomes" id="UP001228049"/>
    </source>
</evidence>
<keyword evidence="2" id="KW-0418">Kinase</keyword>
<organism evidence="2 3">
    <name type="scientific">Dissostichus eleginoides</name>
    <name type="common">Patagonian toothfish</name>
    <name type="synonym">Dissostichus amissus</name>
    <dbReference type="NCBI Taxonomy" id="100907"/>
    <lineage>
        <taxon>Eukaryota</taxon>
        <taxon>Metazoa</taxon>
        <taxon>Chordata</taxon>
        <taxon>Craniata</taxon>
        <taxon>Vertebrata</taxon>
        <taxon>Euteleostomi</taxon>
        <taxon>Actinopterygii</taxon>
        <taxon>Neopterygii</taxon>
        <taxon>Teleostei</taxon>
        <taxon>Neoteleostei</taxon>
        <taxon>Acanthomorphata</taxon>
        <taxon>Eupercaria</taxon>
        <taxon>Perciformes</taxon>
        <taxon>Notothenioidei</taxon>
        <taxon>Nototheniidae</taxon>
        <taxon>Dissostichus</taxon>
    </lineage>
</organism>
<feature type="non-terminal residue" evidence="2">
    <location>
        <position position="1"/>
    </location>
</feature>
<comment type="caution">
    <text evidence="2">The sequence shown here is derived from an EMBL/GenBank/DDBJ whole genome shotgun (WGS) entry which is preliminary data.</text>
</comment>
<dbReference type="AlphaFoldDB" id="A0AAD9FMA8"/>
<keyword evidence="3" id="KW-1185">Reference proteome</keyword>
<dbReference type="Proteomes" id="UP001228049">
    <property type="component" value="Unassembled WGS sequence"/>
</dbReference>
<evidence type="ECO:0000256" key="1">
    <source>
        <dbReference type="SAM" id="MobiDB-lite"/>
    </source>
</evidence>
<reference evidence="2" key="1">
    <citation type="submission" date="2023-04" db="EMBL/GenBank/DDBJ databases">
        <title>Chromosome-level genome of Chaenocephalus aceratus.</title>
        <authorList>
            <person name="Park H."/>
        </authorList>
    </citation>
    <scope>NUCLEOTIDE SEQUENCE</scope>
    <source>
        <strain evidence="2">DE</strain>
        <tissue evidence="2">Muscle</tissue>
    </source>
</reference>
<accession>A0AAD9FMA8</accession>
<gene>
    <name evidence="2" type="ORF">KUDE01_008781</name>
</gene>
<name>A0AAD9FMA8_DISEL</name>
<feature type="region of interest" description="Disordered" evidence="1">
    <location>
        <begin position="1"/>
        <end position="44"/>
    </location>
</feature>
<sequence length="72" mass="7716">DCSPEEKIPSNAKDHQPPSEPLFTHHTPAGIGPKKKSPLPQPIFAQFSPAGPEAVFIVAFLASVLRDVRTDG</sequence>
<feature type="non-terminal residue" evidence="2">
    <location>
        <position position="72"/>
    </location>
</feature>